<sequence>MDKVKVPKYYEDYLKERAEYLLDKNYLKYLFEADQDKKNNLAYSDLINGVDKIFRDSKIEHSPVNDWIKNNYSTAIDAIIHGYEIKDAESEVE</sequence>
<dbReference type="RefSeq" id="WP_125008924.1">
    <property type="nucleotide sequence ID" value="NZ_BEXA01000008.1"/>
</dbReference>
<comment type="caution">
    <text evidence="1">The sequence shown here is derived from an EMBL/GenBank/DDBJ whole genome shotgun (WGS) entry which is preliminary data.</text>
</comment>
<dbReference type="EMBL" id="BEXA01000008">
    <property type="protein sequence ID" value="GAY74253.1"/>
    <property type="molecule type" value="Genomic_DNA"/>
</dbReference>
<evidence type="ECO:0000313" key="2">
    <source>
        <dbReference type="Proteomes" id="UP000286974"/>
    </source>
</evidence>
<dbReference type="AlphaFoldDB" id="A0A401FPH5"/>
<organism evidence="1 2">
    <name type="scientific">Lentilactobacillus kosonis</name>
    <dbReference type="NCBI Taxonomy" id="2810561"/>
    <lineage>
        <taxon>Bacteria</taxon>
        <taxon>Bacillati</taxon>
        <taxon>Bacillota</taxon>
        <taxon>Bacilli</taxon>
        <taxon>Lactobacillales</taxon>
        <taxon>Lactobacillaceae</taxon>
        <taxon>Lentilactobacillus</taxon>
    </lineage>
</organism>
<reference evidence="1 2" key="1">
    <citation type="submission" date="2017-11" db="EMBL/GenBank/DDBJ databases">
        <title>Draft Genome Sequence of Lactobacillus curieae NBRC 111893 isolated from Koso, a Japanese sugar-Vegetable Fermented Beverage.</title>
        <authorList>
            <person name="Chiou T.Y."/>
            <person name="Oshima K."/>
            <person name="Suda W."/>
            <person name="Hattori M."/>
            <person name="Takahashi T."/>
        </authorList>
    </citation>
    <scope>NUCLEOTIDE SEQUENCE [LARGE SCALE GENOMIC DNA]</scope>
    <source>
        <strain evidence="1 2">NBRC111893</strain>
    </source>
</reference>
<name>A0A401FPH5_9LACO</name>
<accession>A0A401FPH5</accession>
<protein>
    <submittedName>
        <fullName evidence="1">Uncharacterized protein</fullName>
    </submittedName>
</protein>
<gene>
    <name evidence="1" type="ORF">NBRC111893_2399</name>
</gene>
<evidence type="ECO:0000313" key="1">
    <source>
        <dbReference type="EMBL" id="GAY74253.1"/>
    </source>
</evidence>
<keyword evidence="2" id="KW-1185">Reference proteome</keyword>
<dbReference type="Proteomes" id="UP000286974">
    <property type="component" value="Unassembled WGS sequence"/>
</dbReference>
<proteinExistence type="predicted"/>